<proteinExistence type="predicted"/>
<sequence length="350" mass="36277">MKLPFSHTGLTLLTLSLAACGGGGSGGSSTGFSPSYQMQDGSQQPVAVEVNSNVINFTGTLNDVNSALATAIEPTDAPSESAPSFSLRELIGKLHQDWRAAAHPMSAQVIGALVSDTSPCPSSGSMASSFDDRNSNGDWDVTEVGSVQFTNCTTLDGATVNGKIQDAFNAETTTSTTDTLTFTNFKISKGVYSSEVVSGSAVWTSTESGFPQNNTAYSSNNYRINDLTVKSTAPVNNVNVTRQFTLNEDLTLVQQSPDFSKVTITGSGSIVSNNANINGSVAFNITTPIIKSVSQPLAYGGAMTVTGSGGTGLYISYAVPDTGSAMLQLKHDGQNVGTPKVVSVSTLLGF</sequence>
<feature type="chain" id="PRO_5020570733" description="Lipoprotein" evidence="1">
    <location>
        <begin position="22"/>
        <end position="350"/>
    </location>
</feature>
<accession>A0A4Q7Z9E4</accession>
<gene>
    <name evidence="2" type="ORF">EV700_1519</name>
</gene>
<keyword evidence="3" id="KW-1185">Reference proteome</keyword>
<comment type="caution">
    <text evidence="2">The sequence shown here is derived from an EMBL/GenBank/DDBJ whole genome shotgun (WGS) entry which is preliminary data.</text>
</comment>
<evidence type="ECO:0000313" key="3">
    <source>
        <dbReference type="Proteomes" id="UP000292423"/>
    </source>
</evidence>
<name>A0A4Q7Z9E4_9GAMM</name>
<reference evidence="2 3" key="1">
    <citation type="submission" date="2019-02" db="EMBL/GenBank/DDBJ databases">
        <title>Genomic Encyclopedia of Type Strains, Phase IV (KMG-IV): sequencing the most valuable type-strain genomes for metagenomic binning, comparative biology and taxonomic classification.</title>
        <authorList>
            <person name="Goeker M."/>
        </authorList>
    </citation>
    <scope>NUCLEOTIDE SEQUENCE [LARGE SCALE GENOMIC DNA]</scope>
    <source>
        <strain evidence="2 3">DSM 105135</strain>
    </source>
</reference>
<dbReference type="AlphaFoldDB" id="A0A4Q7Z9E4"/>
<dbReference type="EMBL" id="SHKX01000011">
    <property type="protein sequence ID" value="RZU47128.1"/>
    <property type="molecule type" value="Genomic_DNA"/>
</dbReference>
<evidence type="ECO:0000256" key="1">
    <source>
        <dbReference type="SAM" id="SignalP"/>
    </source>
</evidence>
<keyword evidence="1" id="KW-0732">Signal</keyword>
<feature type="signal peptide" evidence="1">
    <location>
        <begin position="1"/>
        <end position="21"/>
    </location>
</feature>
<organism evidence="2 3">
    <name type="scientific">Fluviicoccus keumensis</name>
    <dbReference type="NCBI Taxonomy" id="1435465"/>
    <lineage>
        <taxon>Bacteria</taxon>
        <taxon>Pseudomonadati</taxon>
        <taxon>Pseudomonadota</taxon>
        <taxon>Gammaproteobacteria</taxon>
        <taxon>Moraxellales</taxon>
        <taxon>Moraxellaceae</taxon>
        <taxon>Fluviicoccus</taxon>
    </lineage>
</organism>
<protein>
    <recommendedName>
        <fullName evidence="4">Lipoprotein</fullName>
    </recommendedName>
</protein>
<evidence type="ECO:0008006" key="4">
    <source>
        <dbReference type="Google" id="ProtNLM"/>
    </source>
</evidence>
<dbReference type="Proteomes" id="UP000292423">
    <property type="component" value="Unassembled WGS sequence"/>
</dbReference>
<evidence type="ECO:0000313" key="2">
    <source>
        <dbReference type="EMBL" id="RZU47128.1"/>
    </source>
</evidence>
<dbReference type="PROSITE" id="PS51257">
    <property type="entry name" value="PROKAR_LIPOPROTEIN"/>
    <property type="match status" value="1"/>
</dbReference>